<dbReference type="Proteomes" id="UP000285112">
    <property type="component" value="Unassembled WGS sequence"/>
</dbReference>
<gene>
    <name evidence="1" type="ORF">D5S19_03625</name>
</gene>
<organism evidence="1 2">
    <name type="scientific">Amycolatopsis panacis</name>
    <dbReference type="NCBI Taxonomy" id="2340917"/>
    <lineage>
        <taxon>Bacteria</taxon>
        <taxon>Bacillati</taxon>
        <taxon>Actinomycetota</taxon>
        <taxon>Actinomycetes</taxon>
        <taxon>Pseudonocardiales</taxon>
        <taxon>Pseudonocardiaceae</taxon>
        <taxon>Amycolatopsis</taxon>
    </lineage>
</organism>
<evidence type="ECO:0000313" key="2">
    <source>
        <dbReference type="Proteomes" id="UP000285112"/>
    </source>
</evidence>
<proteinExistence type="predicted"/>
<protein>
    <submittedName>
        <fullName evidence="1">Uncharacterized protein</fullName>
    </submittedName>
</protein>
<keyword evidence="2" id="KW-1185">Reference proteome</keyword>
<dbReference type="EMBL" id="QZFV01000043">
    <property type="protein sequence ID" value="RJQ90056.1"/>
    <property type="molecule type" value="Genomic_DNA"/>
</dbReference>
<accession>A0A419IA76</accession>
<dbReference type="AlphaFoldDB" id="A0A419IA76"/>
<sequence length="63" mass="6949">MDESWSDPAAVLNVVVRVRSVSRPRMLSQFSHGLPVLLPHREAVMQTRGCPHKTVGTRGLPMG</sequence>
<reference evidence="1 2" key="1">
    <citation type="submission" date="2018-09" db="EMBL/GenBank/DDBJ databases">
        <title>YIM PH 21725 draft genome.</title>
        <authorList>
            <person name="Miao C."/>
        </authorList>
    </citation>
    <scope>NUCLEOTIDE SEQUENCE [LARGE SCALE GENOMIC DNA]</scope>
    <source>
        <strain evidence="2">YIM PH21725</strain>
    </source>
</reference>
<evidence type="ECO:0000313" key="1">
    <source>
        <dbReference type="EMBL" id="RJQ90056.1"/>
    </source>
</evidence>
<name>A0A419IA76_9PSEU</name>
<comment type="caution">
    <text evidence="1">The sequence shown here is derived from an EMBL/GenBank/DDBJ whole genome shotgun (WGS) entry which is preliminary data.</text>
</comment>